<dbReference type="FunFam" id="3.40.50.150:FF:000041">
    <property type="entry name" value="Ribosomal RNA small subunit methyltransferase G"/>
    <property type="match status" value="1"/>
</dbReference>
<protein>
    <recommendedName>
        <fullName evidence="6">Ribosomal RNA small subunit methyltransferase G</fullName>
        <ecNumber evidence="6">2.1.1.-</ecNumber>
    </recommendedName>
    <alternativeName>
        <fullName evidence="6">16S rRNA 7-methylguanosine methyltransferase</fullName>
        <shortName evidence="6">16S rRNA m7G methyltransferase</shortName>
    </alternativeName>
</protein>
<dbReference type="OrthoDB" id="9808773at2"/>
<reference evidence="8" key="1">
    <citation type="submission" date="2016-11" db="EMBL/GenBank/DDBJ databases">
        <authorList>
            <person name="Varghese N."/>
            <person name="Submissions S."/>
        </authorList>
    </citation>
    <scope>NUCLEOTIDE SEQUENCE [LARGE SCALE GENOMIC DNA]</scope>
    <source>
        <strain evidence="8">DSM 17957</strain>
    </source>
</reference>
<dbReference type="PANTHER" id="PTHR31760">
    <property type="entry name" value="S-ADENOSYL-L-METHIONINE-DEPENDENT METHYLTRANSFERASES SUPERFAMILY PROTEIN"/>
    <property type="match status" value="1"/>
</dbReference>
<dbReference type="Gene3D" id="3.40.50.150">
    <property type="entry name" value="Vaccinia Virus protein VP39"/>
    <property type="match status" value="1"/>
</dbReference>
<dbReference type="EMBL" id="FQZV01000023">
    <property type="protein sequence ID" value="SHJ39533.1"/>
    <property type="molecule type" value="Genomic_DNA"/>
</dbReference>
<feature type="binding site" evidence="6">
    <location>
        <begin position="129"/>
        <end position="130"/>
    </location>
    <ligand>
        <name>S-adenosyl-L-methionine</name>
        <dbReference type="ChEBI" id="CHEBI:59789"/>
    </ligand>
</feature>
<feature type="binding site" evidence="6">
    <location>
        <position position="148"/>
    </location>
    <ligand>
        <name>S-adenosyl-L-methionine</name>
        <dbReference type="ChEBI" id="CHEBI:59789"/>
    </ligand>
</feature>
<dbReference type="SUPFAM" id="SSF53335">
    <property type="entry name" value="S-adenosyl-L-methionine-dependent methyltransferases"/>
    <property type="match status" value="1"/>
</dbReference>
<dbReference type="GO" id="GO:0070043">
    <property type="term" value="F:rRNA (guanine-N7-)-methyltransferase activity"/>
    <property type="evidence" value="ECO:0007669"/>
    <property type="project" value="UniProtKB-UniRule"/>
</dbReference>
<keyword evidence="1 6" id="KW-0963">Cytoplasm</keyword>
<gene>
    <name evidence="6" type="primary">rsmG</name>
    <name evidence="7" type="ORF">SAMN02745975_01992</name>
</gene>
<sequence length="239" mass="27095">MNSVYILKEGAKQIGIDLSEQQIQQLIQYKELLLEWNEKINLTAITEERDVMIKHFLDSLSCVKVSRLKNGVKMIDVGTGAGFPGIPLKVYYQDIQLTLLDSLNKRINFLQTVCDSLGLKAVEFLHGRAEDYGNHKNYREKYDFAVARAVAELNILLEYCMPFVKVGGYFIAQKGPNIEEEMNRGQKAIEILGGKLVEKIDIPLPFSEINHNIVIIKKIKQTPTKYPRKAGTPTKSPLI</sequence>
<dbReference type="AlphaFoldDB" id="A0A1M6IYM5"/>
<evidence type="ECO:0000256" key="4">
    <source>
        <dbReference type="ARBA" id="ARBA00022679"/>
    </source>
</evidence>
<keyword evidence="4 6" id="KW-0808">Transferase</keyword>
<dbReference type="PIRSF" id="PIRSF003078">
    <property type="entry name" value="GidB"/>
    <property type="match status" value="1"/>
</dbReference>
<proteinExistence type="inferred from homology"/>
<dbReference type="EC" id="2.1.1.-" evidence="6"/>
<keyword evidence="5 6" id="KW-0949">S-adenosyl-L-methionine</keyword>
<evidence type="ECO:0000256" key="1">
    <source>
        <dbReference type="ARBA" id="ARBA00022490"/>
    </source>
</evidence>
<keyword evidence="3 6" id="KW-0489">Methyltransferase</keyword>
<evidence type="ECO:0000313" key="8">
    <source>
        <dbReference type="Proteomes" id="UP000184536"/>
    </source>
</evidence>
<feature type="binding site" evidence="6">
    <location>
        <position position="78"/>
    </location>
    <ligand>
        <name>S-adenosyl-L-methionine</name>
        <dbReference type="ChEBI" id="CHEBI:59789"/>
    </ligand>
</feature>
<evidence type="ECO:0000256" key="5">
    <source>
        <dbReference type="ARBA" id="ARBA00022691"/>
    </source>
</evidence>
<dbReference type="CDD" id="cd02440">
    <property type="entry name" value="AdoMet_MTases"/>
    <property type="match status" value="1"/>
</dbReference>
<comment type="subcellular location">
    <subcellularLocation>
        <location evidence="6">Cytoplasm</location>
    </subcellularLocation>
</comment>
<dbReference type="HAMAP" id="MF_00074">
    <property type="entry name" value="16SrRNA_methyltr_G"/>
    <property type="match status" value="1"/>
</dbReference>
<dbReference type="PANTHER" id="PTHR31760:SF0">
    <property type="entry name" value="S-ADENOSYL-L-METHIONINE-DEPENDENT METHYLTRANSFERASES SUPERFAMILY PROTEIN"/>
    <property type="match status" value="1"/>
</dbReference>
<dbReference type="InterPro" id="IPR029063">
    <property type="entry name" value="SAM-dependent_MTases_sf"/>
</dbReference>
<evidence type="ECO:0000256" key="6">
    <source>
        <dbReference type="HAMAP-Rule" id="MF_00074"/>
    </source>
</evidence>
<keyword evidence="8" id="KW-1185">Reference proteome</keyword>
<organism evidence="7 8">
    <name type="scientific">Geosporobacter subterraneus DSM 17957</name>
    <dbReference type="NCBI Taxonomy" id="1121919"/>
    <lineage>
        <taxon>Bacteria</taxon>
        <taxon>Bacillati</taxon>
        <taxon>Bacillota</taxon>
        <taxon>Clostridia</taxon>
        <taxon>Peptostreptococcales</taxon>
        <taxon>Thermotaleaceae</taxon>
        <taxon>Geosporobacter</taxon>
    </lineage>
</organism>
<feature type="binding site" evidence="6">
    <location>
        <position position="83"/>
    </location>
    <ligand>
        <name>S-adenosyl-L-methionine</name>
        <dbReference type="ChEBI" id="CHEBI:59789"/>
    </ligand>
</feature>
<evidence type="ECO:0000313" key="7">
    <source>
        <dbReference type="EMBL" id="SHJ39533.1"/>
    </source>
</evidence>
<name>A0A1M6IYM5_9FIRM</name>
<comment type="function">
    <text evidence="6">Specifically methylates the N7 position of a guanine in 16S rRNA.</text>
</comment>
<dbReference type="GO" id="GO:0005829">
    <property type="term" value="C:cytosol"/>
    <property type="evidence" value="ECO:0007669"/>
    <property type="project" value="TreeGrafter"/>
</dbReference>
<comment type="caution">
    <text evidence="6">Lacks conserved residue(s) required for the propagation of feature annotation.</text>
</comment>
<evidence type="ECO:0000256" key="2">
    <source>
        <dbReference type="ARBA" id="ARBA00022552"/>
    </source>
</evidence>
<evidence type="ECO:0000256" key="3">
    <source>
        <dbReference type="ARBA" id="ARBA00022603"/>
    </source>
</evidence>
<dbReference type="InterPro" id="IPR003682">
    <property type="entry name" value="rRNA_ssu_MeTfrase_G"/>
</dbReference>
<keyword evidence="2 6" id="KW-0698">rRNA processing</keyword>
<accession>A0A1M6IYM5</accession>
<comment type="similarity">
    <text evidence="6">Belongs to the methyltransferase superfamily. RNA methyltransferase RsmG family.</text>
</comment>
<dbReference type="NCBIfam" id="TIGR00138">
    <property type="entry name" value="rsmG_gidB"/>
    <property type="match status" value="1"/>
</dbReference>
<dbReference type="STRING" id="1121919.SAMN02745975_01992"/>
<dbReference type="Pfam" id="PF02527">
    <property type="entry name" value="GidB"/>
    <property type="match status" value="1"/>
</dbReference>
<dbReference type="Proteomes" id="UP000184536">
    <property type="component" value="Unassembled WGS sequence"/>
</dbReference>